<name>M0NHS2_9EURY</name>
<accession>M0NHS2</accession>
<reference evidence="1 2" key="1">
    <citation type="journal article" date="2014" name="PLoS Genet.">
        <title>Phylogenetically driven sequencing of extremely halophilic archaea reveals strategies for static and dynamic osmo-response.</title>
        <authorList>
            <person name="Becker E.A."/>
            <person name="Seitzer P.M."/>
            <person name="Tritt A."/>
            <person name="Larsen D."/>
            <person name="Krusor M."/>
            <person name="Yao A.I."/>
            <person name="Wu D."/>
            <person name="Madern D."/>
            <person name="Eisen J.A."/>
            <person name="Darling A.E."/>
            <person name="Facciotti M.T."/>
        </authorList>
    </citation>
    <scope>NUCLEOTIDE SEQUENCE [LARGE SCALE GENOMIC DNA]</scope>
    <source>
        <strain evidence="1 2">JCM 13552</strain>
    </source>
</reference>
<organism evidence="1 2">
    <name type="scientific">Halococcus thailandensis JCM 13552</name>
    <dbReference type="NCBI Taxonomy" id="1227457"/>
    <lineage>
        <taxon>Archaea</taxon>
        <taxon>Methanobacteriati</taxon>
        <taxon>Methanobacteriota</taxon>
        <taxon>Stenosarchaea group</taxon>
        <taxon>Halobacteria</taxon>
        <taxon>Halobacteriales</taxon>
        <taxon>Halococcaceae</taxon>
        <taxon>Halococcus</taxon>
    </lineage>
</organism>
<comment type="caution">
    <text evidence="1">The sequence shown here is derived from an EMBL/GenBank/DDBJ whole genome shotgun (WGS) entry which is preliminary data.</text>
</comment>
<dbReference type="EMBL" id="AOMF01000085">
    <property type="protein sequence ID" value="EMA56210.1"/>
    <property type="molecule type" value="Genomic_DNA"/>
</dbReference>
<dbReference type="AlphaFoldDB" id="M0NHS2"/>
<sequence length="64" mass="7617">MTLLKNPNRGRLQPTQTMILKNFDGQLKINTISRISMRRTWLRWMQKRGTLFLTPIRGLLVTDF</sequence>
<proteinExistence type="predicted"/>
<protein>
    <submittedName>
        <fullName evidence="1">Uncharacterized protein</fullName>
    </submittedName>
</protein>
<keyword evidence="2" id="KW-1185">Reference proteome</keyword>
<dbReference type="Proteomes" id="UP000011680">
    <property type="component" value="Unassembled WGS sequence"/>
</dbReference>
<evidence type="ECO:0000313" key="1">
    <source>
        <dbReference type="EMBL" id="EMA56210.1"/>
    </source>
</evidence>
<evidence type="ECO:0000313" key="2">
    <source>
        <dbReference type="Proteomes" id="UP000011680"/>
    </source>
</evidence>
<gene>
    <name evidence="1" type="ORF">C451_03539</name>
</gene>